<comment type="catalytic activity">
    <reaction evidence="1">
        <text>Random endo-hydrolysis of N-acetyl-beta-D-glucosaminide (1-&gt;4)-beta-linkages in chitin and chitodextrins.</text>
        <dbReference type="EC" id="3.2.1.14"/>
    </reaction>
</comment>
<dbReference type="EC" id="3.2.1.14" evidence="2"/>
<keyword evidence="4" id="KW-0119">Carbohydrate metabolism</keyword>
<feature type="domain" description="GH18" evidence="9">
    <location>
        <begin position="34"/>
        <end position="436"/>
    </location>
</feature>
<dbReference type="InterPro" id="IPR029070">
    <property type="entry name" value="Chitinase_insertion_sf"/>
</dbReference>
<evidence type="ECO:0000256" key="5">
    <source>
        <dbReference type="ARBA" id="ARBA00023295"/>
    </source>
</evidence>
<evidence type="ECO:0000256" key="6">
    <source>
        <dbReference type="RuleBase" id="RU000489"/>
    </source>
</evidence>
<name>A0ABV8LFQ9_9ACTN</name>
<keyword evidence="8" id="KW-0732">Signal</keyword>
<keyword evidence="4" id="KW-0146">Chitin degradation</keyword>
<keyword evidence="4" id="KW-0624">Polysaccharide degradation</keyword>
<dbReference type="CDD" id="cd06548">
    <property type="entry name" value="GH18_chitinase"/>
    <property type="match status" value="1"/>
</dbReference>
<dbReference type="Pfam" id="PF00704">
    <property type="entry name" value="Glyco_hydro_18"/>
    <property type="match status" value="1"/>
</dbReference>
<evidence type="ECO:0000256" key="3">
    <source>
        <dbReference type="ARBA" id="ARBA00022801"/>
    </source>
</evidence>
<dbReference type="SUPFAM" id="SSF54556">
    <property type="entry name" value="Chitinase insertion domain"/>
    <property type="match status" value="1"/>
</dbReference>
<dbReference type="EMBL" id="JBHSAY010000003">
    <property type="protein sequence ID" value="MFC4129751.1"/>
    <property type="molecule type" value="Genomic_DNA"/>
</dbReference>
<comment type="caution">
    <text evidence="10">The sequence shown here is derived from an EMBL/GenBank/DDBJ whole genome shotgun (WGS) entry which is preliminary data.</text>
</comment>
<dbReference type="InterPro" id="IPR001579">
    <property type="entry name" value="Glyco_hydro_18_chit_AS"/>
</dbReference>
<comment type="similarity">
    <text evidence="7">Belongs to the glycosyl hydrolase 18 family.</text>
</comment>
<evidence type="ECO:0000259" key="9">
    <source>
        <dbReference type="PROSITE" id="PS51910"/>
    </source>
</evidence>
<evidence type="ECO:0000313" key="10">
    <source>
        <dbReference type="EMBL" id="MFC4129751.1"/>
    </source>
</evidence>
<keyword evidence="11" id="KW-1185">Reference proteome</keyword>
<dbReference type="PROSITE" id="PS01095">
    <property type="entry name" value="GH18_1"/>
    <property type="match status" value="1"/>
</dbReference>
<dbReference type="PROSITE" id="PS51910">
    <property type="entry name" value="GH18_2"/>
    <property type="match status" value="1"/>
</dbReference>
<dbReference type="GO" id="GO:0016787">
    <property type="term" value="F:hydrolase activity"/>
    <property type="evidence" value="ECO:0007669"/>
    <property type="project" value="UniProtKB-KW"/>
</dbReference>
<dbReference type="InterPro" id="IPR017853">
    <property type="entry name" value="GH"/>
</dbReference>
<feature type="chain" id="PRO_5045180524" description="chitinase" evidence="8">
    <location>
        <begin position="23"/>
        <end position="436"/>
    </location>
</feature>
<sequence>MRAALALTLAASVLFTSVPAVATASSADLSAPGYVQVGYFTQWGIYKRDFQVKNVHTSGMADKLTHINYAFANVGADGKCFEANAAGVGDAWADYQKRYKAGDSVDGVADAYNTPLAGNFNQLRKLKALHPGLKVQMSIGGWSWSKYLSDAALTPASRQAMVASCVDMFLKGNLPLIGSSVQGGPGSAYGVFDGFDVDWEWPASEGNPGNTIRPADKANFVALLAEFRAQLDAYGAQIGRTFSLTAFLPADPAKIDAGIDPAVFGYLDFGTVQGYDLHGAYESTSNHQSQLYSPAADPAPQRYSADQAIQHYRAQGAPAAKLVLGIPYYGRGWAGVSTANNGLYQTSTGPARGTYENGIEDYKKIIIKSGPTYYDPVAGAVWKLSGTSFWSYDDTRSIAQKTAYVKANGLGGTMAWSLDGDTASADLTSAIHTGLS</sequence>
<feature type="signal peptide" evidence="8">
    <location>
        <begin position="1"/>
        <end position="22"/>
    </location>
</feature>
<keyword evidence="5 6" id="KW-0326">Glycosidase</keyword>
<evidence type="ECO:0000256" key="7">
    <source>
        <dbReference type="RuleBase" id="RU004453"/>
    </source>
</evidence>
<evidence type="ECO:0000256" key="1">
    <source>
        <dbReference type="ARBA" id="ARBA00000822"/>
    </source>
</evidence>
<evidence type="ECO:0000313" key="11">
    <source>
        <dbReference type="Proteomes" id="UP001595816"/>
    </source>
</evidence>
<reference evidence="11" key="1">
    <citation type="journal article" date="2019" name="Int. J. Syst. Evol. Microbiol.">
        <title>The Global Catalogue of Microorganisms (GCM) 10K type strain sequencing project: providing services to taxonomists for standard genome sequencing and annotation.</title>
        <authorList>
            <consortium name="The Broad Institute Genomics Platform"/>
            <consortium name="The Broad Institute Genome Sequencing Center for Infectious Disease"/>
            <person name="Wu L."/>
            <person name="Ma J."/>
        </authorList>
    </citation>
    <scope>NUCLEOTIDE SEQUENCE [LARGE SCALE GENOMIC DNA]</scope>
    <source>
        <strain evidence="11">CGMCC 4.7289</strain>
    </source>
</reference>
<proteinExistence type="inferred from homology"/>
<evidence type="ECO:0000256" key="8">
    <source>
        <dbReference type="SAM" id="SignalP"/>
    </source>
</evidence>
<evidence type="ECO:0000256" key="2">
    <source>
        <dbReference type="ARBA" id="ARBA00012729"/>
    </source>
</evidence>
<dbReference type="InterPro" id="IPR050314">
    <property type="entry name" value="Glycosyl_Hydrlase_18"/>
</dbReference>
<dbReference type="PANTHER" id="PTHR11177:SF317">
    <property type="entry name" value="CHITINASE 12-RELATED"/>
    <property type="match status" value="1"/>
</dbReference>
<dbReference type="SUPFAM" id="SSF51445">
    <property type="entry name" value="(Trans)glycosidases"/>
    <property type="match status" value="1"/>
</dbReference>
<dbReference type="RefSeq" id="WP_253759971.1">
    <property type="nucleotide sequence ID" value="NZ_JAMZDZ010000001.1"/>
</dbReference>
<dbReference type="PANTHER" id="PTHR11177">
    <property type="entry name" value="CHITINASE"/>
    <property type="match status" value="1"/>
</dbReference>
<dbReference type="SMART" id="SM00636">
    <property type="entry name" value="Glyco_18"/>
    <property type="match status" value="1"/>
</dbReference>
<organism evidence="10 11">
    <name type="scientific">Hamadaea flava</name>
    <dbReference type="NCBI Taxonomy" id="1742688"/>
    <lineage>
        <taxon>Bacteria</taxon>
        <taxon>Bacillati</taxon>
        <taxon>Actinomycetota</taxon>
        <taxon>Actinomycetes</taxon>
        <taxon>Micromonosporales</taxon>
        <taxon>Micromonosporaceae</taxon>
        <taxon>Hamadaea</taxon>
    </lineage>
</organism>
<dbReference type="Gene3D" id="3.10.50.10">
    <property type="match status" value="1"/>
</dbReference>
<keyword evidence="3 6" id="KW-0378">Hydrolase</keyword>
<dbReference type="Proteomes" id="UP001595816">
    <property type="component" value="Unassembled WGS sequence"/>
</dbReference>
<dbReference type="InterPro" id="IPR001223">
    <property type="entry name" value="Glyco_hydro18_cat"/>
</dbReference>
<accession>A0ABV8LFQ9</accession>
<dbReference type="Gene3D" id="3.20.20.80">
    <property type="entry name" value="Glycosidases"/>
    <property type="match status" value="1"/>
</dbReference>
<protein>
    <recommendedName>
        <fullName evidence="2">chitinase</fullName>
        <ecNumber evidence="2">3.2.1.14</ecNumber>
    </recommendedName>
</protein>
<gene>
    <name evidence="10" type="ORF">ACFOZ4_03955</name>
</gene>
<dbReference type="InterPro" id="IPR011583">
    <property type="entry name" value="Chitinase_II/V-like_cat"/>
</dbReference>
<evidence type="ECO:0000256" key="4">
    <source>
        <dbReference type="ARBA" id="ARBA00023024"/>
    </source>
</evidence>